<keyword evidence="4" id="KW-1185">Reference proteome</keyword>
<keyword evidence="2" id="KW-1133">Transmembrane helix</keyword>
<dbReference type="EMBL" id="JAPTGG010000004">
    <property type="protein sequence ID" value="MCZ0864891.1"/>
    <property type="molecule type" value="Genomic_DNA"/>
</dbReference>
<reference evidence="3 4" key="1">
    <citation type="submission" date="2022-12" db="EMBL/GenBank/DDBJ databases">
        <title>Dasania phycosphaerae sp. nov., isolated from particulate material of the south coast of Korea.</title>
        <authorList>
            <person name="Jiang Y."/>
        </authorList>
    </citation>
    <scope>NUCLEOTIDE SEQUENCE [LARGE SCALE GENOMIC DNA]</scope>
    <source>
        <strain evidence="3 4">GY-19</strain>
    </source>
</reference>
<name>A0A9J6RK82_9GAMM</name>
<dbReference type="PANTHER" id="PTHR33219:SF14">
    <property type="entry name" value="PROTEIN COFACTOR ASSEMBLY OF COMPLEX C SUBUNIT B CCB3, CHLOROPLASTIC-RELATED"/>
    <property type="match status" value="1"/>
</dbReference>
<feature type="transmembrane region" description="Helical" evidence="2">
    <location>
        <begin position="98"/>
        <end position="127"/>
    </location>
</feature>
<feature type="transmembrane region" description="Helical" evidence="2">
    <location>
        <begin position="162"/>
        <end position="182"/>
    </location>
</feature>
<dbReference type="PANTHER" id="PTHR33219">
    <property type="entry name" value="YLMG HOMOLOG PROTEIN 2, CHLOROPLASTIC"/>
    <property type="match status" value="1"/>
</dbReference>
<accession>A0A9J6RK82</accession>
<comment type="caution">
    <text evidence="3">The sequence shown here is derived from an EMBL/GenBank/DDBJ whole genome shotgun (WGS) entry which is preliminary data.</text>
</comment>
<feature type="transmembrane region" description="Helical" evidence="2">
    <location>
        <begin position="58"/>
        <end position="86"/>
    </location>
</feature>
<comment type="similarity">
    <text evidence="1">Belongs to the YggT family.</text>
</comment>
<evidence type="ECO:0000313" key="4">
    <source>
        <dbReference type="Proteomes" id="UP001069090"/>
    </source>
</evidence>
<dbReference type="Proteomes" id="UP001069090">
    <property type="component" value="Unassembled WGS sequence"/>
</dbReference>
<evidence type="ECO:0000256" key="2">
    <source>
        <dbReference type="SAM" id="Phobius"/>
    </source>
</evidence>
<dbReference type="AlphaFoldDB" id="A0A9J6RK82"/>
<dbReference type="Pfam" id="PF02325">
    <property type="entry name" value="CCB3_YggT"/>
    <property type="match status" value="2"/>
</dbReference>
<sequence length="195" mass="21415">MGALTEIGNLLIHTVFNLFLIAVLLRLLLQFARADFYNPVSQFLVKVTKPFLQPLRRVIPGFLGIDMAAVVLAVLAQMLAITLLLLMLGYGFANPLYLFMWSVLGCLGIVLNIYFFAILAVIILSWVSPGSYNPFVLLLNQLTEPVMTPFRKMLPSLGGLDLSPILVFLSINVLTIILKHLAAAAMMPMGVVIGI</sequence>
<gene>
    <name evidence="3" type="ORF">O0V09_06745</name>
</gene>
<evidence type="ECO:0000256" key="1">
    <source>
        <dbReference type="ARBA" id="ARBA00010894"/>
    </source>
</evidence>
<proteinExistence type="inferred from homology"/>
<evidence type="ECO:0000313" key="3">
    <source>
        <dbReference type="EMBL" id="MCZ0864891.1"/>
    </source>
</evidence>
<organism evidence="3 4">
    <name type="scientific">Dasania phycosphaerae</name>
    <dbReference type="NCBI Taxonomy" id="2950436"/>
    <lineage>
        <taxon>Bacteria</taxon>
        <taxon>Pseudomonadati</taxon>
        <taxon>Pseudomonadota</taxon>
        <taxon>Gammaproteobacteria</taxon>
        <taxon>Cellvibrionales</taxon>
        <taxon>Spongiibacteraceae</taxon>
        <taxon>Dasania</taxon>
    </lineage>
</organism>
<keyword evidence="2" id="KW-0472">Membrane</keyword>
<dbReference type="InterPro" id="IPR003425">
    <property type="entry name" value="CCB3/YggT"/>
</dbReference>
<dbReference type="RefSeq" id="WP_258331044.1">
    <property type="nucleotide sequence ID" value="NZ_JAPTGG010000004.1"/>
</dbReference>
<keyword evidence="2" id="KW-0812">Transmembrane</keyword>
<dbReference type="GO" id="GO:0016020">
    <property type="term" value="C:membrane"/>
    <property type="evidence" value="ECO:0007669"/>
    <property type="project" value="InterPro"/>
</dbReference>
<protein>
    <submittedName>
        <fullName evidence="3">YggT family protein</fullName>
    </submittedName>
</protein>